<dbReference type="Proteomes" id="UP001253458">
    <property type="component" value="Unassembled WGS sequence"/>
</dbReference>
<gene>
    <name evidence="2" type="ORF">J2W88_003005</name>
    <name evidence="3" type="ORF">J2W93_004574</name>
</gene>
<dbReference type="InterPro" id="IPR038666">
    <property type="entry name" value="SSP1_head-tail_sf"/>
</dbReference>
<protein>
    <submittedName>
        <fullName evidence="2">SPP1 family predicted phage head-tail adaptor</fullName>
    </submittedName>
</protein>
<feature type="region of interest" description="Disordered" evidence="1">
    <location>
        <begin position="1"/>
        <end position="24"/>
    </location>
</feature>
<accession>A0AAJ2BY92</accession>
<evidence type="ECO:0000313" key="5">
    <source>
        <dbReference type="Proteomes" id="UP001253458"/>
    </source>
</evidence>
<dbReference type="EMBL" id="JAVDTS010000011">
    <property type="protein sequence ID" value="MDR6839706.1"/>
    <property type="molecule type" value="Genomic_DNA"/>
</dbReference>
<sequence length="105" mass="11509">MRAGDLRNRITIERQTTDQDAGGQPLEVWTPMATVWADIRNPTGLGAIRADAQAAVVKTSIRIRWRTDIEAGMRVVHGATVYEIGAVLPDHARREFVDLVCGGAK</sequence>
<comment type="caution">
    <text evidence="2">The sequence shown here is derived from an EMBL/GenBank/DDBJ whole genome shotgun (WGS) entry which is preliminary data.</text>
</comment>
<dbReference type="AlphaFoldDB" id="A0AAJ2BY92"/>
<dbReference type="RefSeq" id="WP_209820695.1">
    <property type="nucleotide sequence ID" value="NZ_JAVDTL010000004.1"/>
</dbReference>
<dbReference type="Gene3D" id="2.40.10.270">
    <property type="entry name" value="Bacteriophage SPP1 head-tail adaptor protein"/>
    <property type="match status" value="1"/>
</dbReference>
<evidence type="ECO:0000313" key="3">
    <source>
        <dbReference type="EMBL" id="MDR6839706.1"/>
    </source>
</evidence>
<proteinExistence type="predicted"/>
<evidence type="ECO:0000313" key="2">
    <source>
        <dbReference type="EMBL" id="MDR6767724.1"/>
    </source>
</evidence>
<dbReference type="NCBIfam" id="TIGR01563">
    <property type="entry name" value="gp16_SPP1"/>
    <property type="match status" value="1"/>
</dbReference>
<dbReference type="EMBL" id="JAVDTL010000004">
    <property type="protein sequence ID" value="MDR6767724.1"/>
    <property type="molecule type" value="Genomic_DNA"/>
</dbReference>
<dbReference type="Proteomes" id="UP001249076">
    <property type="component" value="Unassembled WGS sequence"/>
</dbReference>
<dbReference type="Pfam" id="PF05521">
    <property type="entry name" value="Phage_HCP"/>
    <property type="match status" value="1"/>
</dbReference>
<reference evidence="2 4" key="1">
    <citation type="submission" date="2023-07" db="EMBL/GenBank/DDBJ databases">
        <title>Sorghum-associated microbial communities from plants grown in Nebraska, USA.</title>
        <authorList>
            <person name="Schachtman D."/>
        </authorList>
    </citation>
    <scope>NUCLEOTIDE SEQUENCE</scope>
    <source>
        <strain evidence="3 4">BE105</strain>
        <strain evidence="2">BE69</strain>
    </source>
</reference>
<name>A0AAJ2BY92_ACIDE</name>
<feature type="compositionally biased region" description="Basic and acidic residues" evidence="1">
    <location>
        <begin position="1"/>
        <end position="17"/>
    </location>
</feature>
<organism evidence="2 5">
    <name type="scientific">Acidovorax delafieldii</name>
    <name type="common">Pseudomonas delafieldii</name>
    <dbReference type="NCBI Taxonomy" id="47920"/>
    <lineage>
        <taxon>Bacteria</taxon>
        <taxon>Pseudomonadati</taxon>
        <taxon>Pseudomonadota</taxon>
        <taxon>Betaproteobacteria</taxon>
        <taxon>Burkholderiales</taxon>
        <taxon>Comamonadaceae</taxon>
        <taxon>Acidovorax</taxon>
    </lineage>
</organism>
<evidence type="ECO:0000313" key="4">
    <source>
        <dbReference type="Proteomes" id="UP001249076"/>
    </source>
</evidence>
<evidence type="ECO:0000256" key="1">
    <source>
        <dbReference type="SAM" id="MobiDB-lite"/>
    </source>
</evidence>
<keyword evidence="4" id="KW-1185">Reference proteome</keyword>
<dbReference type="InterPro" id="IPR008767">
    <property type="entry name" value="Phage_SPP1_head-tail_adaptor"/>
</dbReference>